<dbReference type="AlphaFoldDB" id="G0S982"/>
<gene>
    <name evidence="3" type="ORF">CTHT_0044890</name>
</gene>
<dbReference type="EMDB" id="EMD-14794"/>
<dbReference type="eggNOG" id="KOG4690">
    <property type="taxonomic scope" value="Eukaryota"/>
</dbReference>
<dbReference type="PANTHER" id="PTHR21193:SF3">
    <property type="entry name" value="OXIDOREDUCTASE-LIKE DOMAIN-CONTAINING PROTEIN 1"/>
    <property type="match status" value="1"/>
</dbReference>
<feature type="compositionally biased region" description="Low complexity" evidence="1">
    <location>
        <begin position="190"/>
        <end position="219"/>
    </location>
</feature>
<keyword evidence="4" id="KW-1185">Reference proteome</keyword>
<feature type="region of interest" description="Disordered" evidence="1">
    <location>
        <begin position="52"/>
        <end position="219"/>
    </location>
</feature>
<proteinExistence type="evidence at protein level"/>
<dbReference type="EMDB" id="EMD-14797"/>
<evidence type="ECO:0000259" key="2">
    <source>
        <dbReference type="Pfam" id="PF09791"/>
    </source>
</evidence>
<dbReference type="HOGENOM" id="CLU_062297_2_0_1"/>
<feature type="compositionally biased region" description="Basic and acidic residues" evidence="1">
    <location>
        <begin position="138"/>
        <end position="149"/>
    </location>
</feature>
<evidence type="ECO:0000313" key="3">
    <source>
        <dbReference type="EMBL" id="EGS19993.1"/>
    </source>
</evidence>
<dbReference type="GO" id="GO:0005739">
    <property type="term" value="C:mitochondrion"/>
    <property type="evidence" value="ECO:0007669"/>
    <property type="project" value="TreeGrafter"/>
</dbReference>
<dbReference type="KEGG" id="cthr:CTHT_0044890"/>
<evidence type="ECO:0000256" key="1">
    <source>
        <dbReference type="SAM" id="MobiDB-lite"/>
    </source>
</evidence>
<evidence type="ECO:0007829" key="5">
    <source>
        <dbReference type="PDB" id="7ZM7"/>
    </source>
</evidence>
<keyword evidence="5 6" id="KW-0002">3D-structure</keyword>
<accession>G0S982</accession>
<dbReference type="Pfam" id="PF09791">
    <property type="entry name" value="Oxidored-like"/>
    <property type="match status" value="1"/>
</dbReference>
<dbReference type="EMDB" id="EMD-14791"/>
<evidence type="ECO:0000313" key="4">
    <source>
        <dbReference type="Proteomes" id="UP000008066"/>
    </source>
</evidence>
<dbReference type="Proteomes" id="UP000008066">
    <property type="component" value="Unassembled WGS sequence"/>
</dbReference>
<dbReference type="PANTHER" id="PTHR21193">
    <property type="entry name" value="OXIDOREDUCTASE-LIKE DOMAIN-CONTAINING PROTEIN 1"/>
    <property type="match status" value="1"/>
</dbReference>
<dbReference type="GeneID" id="18258527"/>
<sequence length="380" mass="41556">MRRTILQARPSRVLSRALSSAHGSARPSFAIARSPNEQVFPAGAFYESILRWNPNPVPKPQPIEPPAPEPEPVVEEATPAEPEPVPEPVAEEKTPEPTPAPVEEKSAAPVEAEAEPAPVEEKAAVPEAAPEPEPEPVAEDKPAPEEKKSSRSPKRQQQEESSSAEKPAEKPIRSSGRLDGASAPSPEPQPQDSSQEKPSITFLSGLSGPTSTSSYQSRLESIRSRSRLIAGVLVPPQPTEPDNCCMSGCVNCVWDAYREEMEAWAAAKAEAERRLAAQEVSSVVGTTEESMHAVEDGKRVERTLGVHGEVADRTGDMARELEKGSTSMEEDGAGFGERMEWDEGLYKDVPVGIREFMKQEKRLREERLKRNRKETEHQQG</sequence>
<feature type="domain" description="Oxidoreductase-like" evidence="2">
    <location>
        <begin position="229"/>
        <end position="272"/>
    </location>
</feature>
<dbReference type="PDB" id="7ZMG">
    <property type="method" value="EM"/>
    <property type="resolution" value="2.44 A"/>
    <property type="chains" value="o=1-380"/>
</dbReference>
<name>G0S982_CHATD</name>
<feature type="compositionally biased region" description="Pro residues" evidence="1">
    <location>
        <begin position="55"/>
        <end position="71"/>
    </location>
</feature>
<reference evidence="3 4" key="1">
    <citation type="journal article" date="2011" name="Cell">
        <title>Insight into structure and assembly of the nuclear pore complex by utilizing the genome of a eukaryotic thermophile.</title>
        <authorList>
            <person name="Amlacher S."/>
            <person name="Sarges P."/>
            <person name="Flemming D."/>
            <person name="van Noort V."/>
            <person name="Kunze R."/>
            <person name="Devos D.P."/>
            <person name="Arumugam M."/>
            <person name="Bork P."/>
            <person name="Hurt E."/>
        </authorList>
    </citation>
    <scope>NUCLEOTIDE SEQUENCE [LARGE SCALE GENOMIC DNA]</scope>
    <source>
        <strain evidence="4">DSM 1495 / CBS 144.50 / IMI 039719</strain>
    </source>
</reference>
<dbReference type="RefSeq" id="XP_006694878.1">
    <property type="nucleotide sequence ID" value="XM_006694815.1"/>
</dbReference>
<dbReference type="OrthoDB" id="10064411at2759"/>
<reference evidence="5 6" key="2">
    <citation type="journal article" date="2022" name="Sci. Adv.">
        <title>Conformational changes in mitochondrial complex I of the thermophilic eukaryote &lt;i&gt;Chaetomium thermophilum&lt;/i&gt;.</title>
        <authorList>
            <person name="Laube E."/>
            <person name="Meier-Credo J."/>
            <person name="Langer J.D."/>
            <person name="Kuhlbrandt W."/>
        </authorList>
    </citation>
    <scope>STRUCTURE BY ELECTRON MICROSCOPY (2.44 ANGSTROMS)</scope>
</reference>
<evidence type="ECO:0007829" key="6">
    <source>
        <dbReference type="PDB" id="7ZMB"/>
    </source>
</evidence>
<dbReference type="EMBL" id="GL988043">
    <property type="protein sequence ID" value="EGS19993.1"/>
    <property type="molecule type" value="Genomic_DNA"/>
</dbReference>
<feature type="region of interest" description="Disordered" evidence="1">
    <location>
        <begin position="1"/>
        <end position="36"/>
    </location>
</feature>
<dbReference type="STRING" id="759272.G0S982"/>
<dbReference type="PDB" id="7ZMB">
    <property type="method" value="EM"/>
    <property type="resolution" value="2.75 A"/>
    <property type="chains" value="o=1-380"/>
</dbReference>
<dbReference type="PDB" id="7ZM7">
    <property type="method" value="EM"/>
    <property type="resolution" value="2.77 A"/>
    <property type="chains" value="o=1-380"/>
</dbReference>
<feature type="compositionally biased region" description="Low complexity" evidence="1">
    <location>
        <begin position="107"/>
        <end position="117"/>
    </location>
</feature>
<organism evidence="4">
    <name type="scientific">Chaetomium thermophilum (strain DSM 1495 / CBS 144.50 / IMI 039719)</name>
    <name type="common">Thermochaetoides thermophila</name>
    <dbReference type="NCBI Taxonomy" id="759272"/>
    <lineage>
        <taxon>Eukaryota</taxon>
        <taxon>Fungi</taxon>
        <taxon>Dikarya</taxon>
        <taxon>Ascomycota</taxon>
        <taxon>Pezizomycotina</taxon>
        <taxon>Sordariomycetes</taxon>
        <taxon>Sordariomycetidae</taxon>
        <taxon>Sordariales</taxon>
        <taxon>Chaetomiaceae</taxon>
        <taxon>Thermochaetoides</taxon>
    </lineage>
</organism>
<dbReference type="InterPro" id="IPR019180">
    <property type="entry name" value="Oxidoreductase-like_N"/>
</dbReference>
<protein>
    <recommendedName>
        <fullName evidence="2">Oxidoreductase-like domain-containing protein</fullName>
    </recommendedName>
</protein>
<dbReference type="SMR" id="G0S982"/>
<dbReference type="InterPro" id="IPR039251">
    <property type="entry name" value="OXLD1"/>
</dbReference>